<dbReference type="GO" id="GO:0005886">
    <property type="term" value="C:plasma membrane"/>
    <property type="evidence" value="ECO:0007669"/>
    <property type="project" value="TreeGrafter"/>
</dbReference>
<feature type="transmembrane region" description="Helical" evidence="3">
    <location>
        <begin position="192"/>
        <end position="212"/>
    </location>
</feature>
<feature type="transmembrane region" description="Helical" evidence="3">
    <location>
        <begin position="6"/>
        <end position="25"/>
    </location>
</feature>
<feature type="transmembrane region" description="Helical" evidence="3">
    <location>
        <begin position="37"/>
        <end position="54"/>
    </location>
</feature>
<dbReference type="InterPro" id="IPR050469">
    <property type="entry name" value="Diguanylate_Cyclase"/>
</dbReference>
<organism evidence="5 6">
    <name type="scientific">Achromobacter piechaudii ATCC 43553</name>
    <dbReference type="NCBI Taxonomy" id="742159"/>
    <lineage>
        <taxon>Bacteria</taxon>
        <taxon>Pseudomonadati</taxon>
        <taxon>Pseudomonadota</taxon>
        <taxon>Betaproteobacteria</taxon>
        <taxon>Burkholderiales</taxon>
        <taxon>Alcaligenaceae</taxon>
        <taxon>Achromobacter</taxon>
    </lineage>
</organism>
<dbReference type="eggNOG" id="COG2199">
    <property type="taxonomic scope" value="Bacteria"/>
</dbReference>
<dbReference type="PANTHER" id="PTHR45138">
    <property type="entry name" value="REGULATORY COMPONENTS OF SENSORY TRANSDUCTION SYSTEM"/>
    <property type="match status" value="1"/>
</dbReference>
<dbReference type="GO" id="GO:0052621">
    <property type="term" value="F:diguanylate cyclase activity"/>
    <property type="evidence" value="ECO:0007669"/>
    <property type="project" value="UniProtKB-EC"/>
</dbReference>
<evidence type="ECO:0000256" key="1">
    <source>
        <dbReference type="ARBA" id="ARBA00012528"/>
    </source>
</evidence>
<dbReference type="GO" id="GO:0043709">
    <property type="term" value="P:cell adhesion involved in single-species biofilm formation"/>
    <property type="evidence" value="ECO:0007669"/>
    <property type="project" value="TreeGrafter"/>
</dbReference>
<dbReference type="Gene3D" id="3.30.70.270">
    <property type="match status" value="1"/>
</dbReference>
<dbReference type="InterPro" id="IPR043128">
    <property type="entry name" value="Rev_trsase/Diguanyl_cyclase"/>
</dbReference>
<dbReference type="RefSeq" id="WP_006219496.1">
    <property type="nucleotide sequence ID" value="NZ_GG770409.1"/>
</dbReference>
<feature type="transmembrane region" description="Helical" evidence="3">
    <location>
        <begin position="60"/>
        <end position="80"/>
    </location>
</feature>
<evidence type="ECO:0000259" key="4">
    <source>
        <dbReference type="PROSITE" id="PS50887"/>
    </source>
</evidence>
<evidence type="ECO:0000313" key="6">
    <source>
        <dbReference type="Proteomes" id="UP000004510"/>
    </source>
</evidence>
<dbReference type="Proteomes" id="UP000004510">
    <property type="component" value="Unassembled WGS sequence"/>
</dbReference>
<feature type="transmembrane region" description="Helical" evidence="3">
    <location>
        <begin position="122"/>
        <end position="142"/>
    </location>
</feature>
<dbReference type="PANTHER" id="PTHR45138:SF9">
    <property type="entry name" value="DIGUANYLATE CYCLASE DGCM-RELATED"/>
    <property type="match status" value="1"/>
</dbReference>
<reference evidence="6" key="1">
    <citation type="submission" date="2010-03" db="EMBL/GenBank/DDBJ databases">
        <title>Complete sequence of Mobiluncus curtisii ATCC 43063.</title>
        <authorList>
            <person name="Muzny D."/>
            <person name="Qin X."/>
            <person name="Deng J."/>
            <person name="Jiang H."/>
            <person name="Liu Y."/>
            <person name="Qu J."/>
            <person name="Song X.-Z."/>
            <person name="Zhang L."/>
            <person name="Thornton R."/>
            <person name="Coyle M."/>
            <person name="Francisco L."/>
            <person name="Jackson L."/>
            <person name="Javaid M."/>
            <person name="Korchina V."/>
            <person name="Kovar C."/>
            <person name="Mata R."/>
            <person name="Mathew T."/>
            <person name="Ngo R."/>
            <person name="Nguyen L."/>
            <person name="Nguyen N."/>
            <person name="Okwuonu G."/>
            <person name="Ongeri F."/>
            <person name="Pham C."/>
            <person name="Simmons D."/>
            <person name="Wilczek-Boney K."/>
            <person name="Hale W."/>
            <person name="Jakkamsetti A."/>
            <person name="Pham P."/>
            <person name="Ruth R."/>
            <person name="San Lucas F."/>
            <person name="Warren J."/>
            <person name="Zhang J."/>
            <person name="Zhao Z."/>
            <person name="Zhou C."/>
            <person name="Zhu D."/>
            <person name="Lee S."/>
            <person name="Bess C."/>
            <person name="Blankenburg K."/>
            <person name="Forbes L."/>
            <person name="Fu Q."/>
            <person name="Gubbala S."/>
            <person name="Hirani K."/>
            <person name="Jayaseelan J.C."/>
            <person name="Lara F."/>
            <person name="Munidasa M."/>
            <person name="Palculict T."/>
            <person name="Patil S."/>
            <person name="Pu L.-L."/>
            <person name="Saada N."/>
            <person name="Tang L."/>
            <person name="Weissenberger G."/>
            <person name="Zhu Y."/>
            <person name="Hemphill L."/>
            <person name="Shang Y."/>
            <person name="Youmans B."/>
            <person name="Ayvaz T."/>
            <person name="Ross M."/>
            <person name="Santibanez J."/>
            <person name="Aqrawi P."/>
            <person name="Gross S."/>
            <person name="Joshi V."/>
            <person name="Fowler G."/>
            <person name="Nazareth L."/>
            <person name="Reid J."/>
            <person name="Worley K."/>
            <person name="Petrosino J."/>
            <person name="Highlander S."/>
            <person name="Gibbs R."/>
            <person name="Gibbs R."/>
        </authorList>
    </citation>
    <scope>NUCLEOTIDE SEQUENCE [LARGE SCALE GENOMIC DNA]</scope>
    <source>
        <strain evidence="6">ATCC 43553</strain>
    </source>
</reference>
<gene>
    <name evidence="5" type="ORF">HMPREF0004_3419</name>
</gene>
<evidence type="ECO:0000256" key="2">
    <source>
        <dbReference type="ARBA" id="ARBA00034247"/>
    </source>
</evidence>
<evidence type="ECO:0000313" key="5">
    <source>
        <dbReference type="EMBL" id="EFF75288.1"/>
    </source>
</evidence>
<dbReference type="HOGENOM" id="CLU_000445_11_1_4"/>
<feature type="domain" description="GGDEF" evidence="4">
    <location>
        <begin position="251"/>
        <end position="386"/>
    </location>
</feature>
<keyword evidence="3" id="KW-1133">Transmembrane helix</keyword>
<dbReference type="GO" id="GO:1902201">
    <property type="term" value="P:negative regulation of bacterial-type flagellum-dependent cell motility"/>
    <property type="evidence" value="ECO:0007669"/>
    <property type="project" value="TreeGrafter"/>
</dbReference>
<dbReference type="FunFam" id="3.30.70.270:FF:000001">
    <property type="entry name" value="Diguanylate cyclase domain protein"/>
    <property type="match status" value="1"/>
</dbReference>
<accession>D4XD72</accession>
<keyword evidence="3" id="KW-0812">Transmembrane</keyword>
<dbReference type="SMART" id="SM00267">
    <property type="entry name" value="GGDEF"/>
    <property type="match status" value="1"/>
</dbReference>
<feature type="transmembrane region" description="Helical" evidence="3">
    <location>
        <begin position="154"/>
        <end position="172"/>
    </location>
</feature>
<evidence type="ECO:0000256" key="3">
    <source>
        <dbReference type="SAM" id="Phobius"/>
    </source>
</evidence>
<comment type="caution">
    <text evidence="5">The sequence shown here is derived from an EMBL/GenBank/DDBJ whole genome shotgun (WGS) entry which is preliminary data.</text>
</comment>
<protein>
    <recommendedName>
        <fullName evidence="1">diguanylate cyclase</fullName>
        <ecNumber evidence="1">2.7.7.65</ecNumber>
    </recommendedName>
</protein>
<dbReference type="NCBIfam" id="TIGR00254">
    <property type="entry name" value="GGDEF"/>
    <property type="match status" value="1"/>
</dbReference>
<feature type="transmembrane region" description="Helical" evidence="3">
    <location>
        <begin position="92"/>
        <end position="110"/>
    </location>
</feature>
<dbReference type="SUPFAM" id="SSF55073">
    <property type="entry name" value="Nucleotide cyclase"/>
    <property type="match status" value="1"/>
</dbReference>
<dbReference type="InterPro" id="IPR000160">
    <property type="entry name" value="GGDEF_dom"/>
</dbReference>
<dbReference type="Pfam" id="PF00990">
    <property type="entry name" value="GGDEF"/>
    <property type="match status" value="1"/>
</dbReference>
<dbReference type="CDD" id="cd01949">
    <property type="entry name" value="GGDEF"/>
    <property type="match status" value="1"/>
</dbReference>
<proteinExistence type="predicted"/>
<keyword evidence="3" id="KW-0472">Membrane</keyword>
<dbReference type="PATRIC" id="fig|742159.3.peg.4407"/>
<sequence length="404" mass="44321">MVASTLVAMLCAHLLCFSGMFLLISRRLPGNRMGMDFFAAGNLLLACAYILQLVEGGPAWSVMSVVNHILTLAAPIAYWLGAMRFFGRQVRLWRTLILFSVAYGIAQWVVQSTAGPTARYAMLAAMASLLFFVMTLTVIYGVRTFAKDLYGEMFFFALLISGICVLNALKFLKIVDGGLDALHMDSRFQMIFYIYMSTLATIVPPSIVWLVLRRLTDSLRNMAARDPMTDLLNRRGLLEALTQSFNARNAGPARLLLLDVDHFKRINDTYGHQAGDEVICQVADILRSTVRRGDLTGRIGGEEFVAVFLDADGDRVIHLAERLRASVEGHVINVAGSAGALRCTVTIGISPPFHGVHDLEEALRHADAALYRGKAAGRYRIESADVFSSIPAESAKLVLAQTGP</sequence>
<dbReference type="EC" id="2.7.7.65" evidence="1"/>
<name>D4XD72_9BURK</name>
<dbReference type="InterPro" id="IPR029787">
    <property type="entry name" value="Nucleotide_cyclase"/>
</dbReference>
<dbReference type="AlphaFoldDB" id="D4XD72"/>
<comment type="catalytic activity">
    <reaction evidence="2">
        <text>2 GTP = 3',3'-c-di-GMP + 2 diphosphate</text>
        <dbReference type="Rhea" id="RHEA:24898"/>
        <dbReference type="ChEBI" id="CHEBI:33019"/>
        <dbReference type="ChEBI" id="CHEBI:37565"/>
        <dbReference type="ChEBI" id="CHEBI:58805"/>
        <dbReference type="EC" id="2.7.7.65"/>
    </reaction>
</comment>
<dbReference type="PROSITE" id="PS50887">
    <property type="entry name" value="GGDEF"/>
    <property type="match status" value="1"/>
</dbReference>
<dbReference type="EMBL" id="ADMS01000077">
    <property type="protein sequence ID" value="EFF75288.1"/>
    <property type="molecule type" value="Genomic_DNA"/>
</dbReference>